<dbReference type="EMBL" id="ABED02000025">
    <property type="protein sequence ID" value="EDP21601.1"/>
    <property type="molecule type" value="Genomic_DNA"/>
</dbReference>
<dbReference type="HOGENOM" id="CLU_3043592_0_0_9"/>
<dbReference type="Proteomes" id="UP000005945">
    <property type="component" value="Unassembled WGS sequence"/>
</dbReference>
<name>A8SAN5_9FIRM</name>
<dbReference type="AlphaFoldDB" id="A8SAN5"/>
<proteinExistence type="predicted"/>
<gene>
    <name evidence="1" type="ORF">FAEPRAM212_01422</name>
</gene>
<evidence type="ECO:0000313" key="1">
    <source>
        <dbReference type="EMBL" id="EDP21601.1"/>
    </source>
</evidence>
<comment type="caution">
    <text evidence="1">The sequence shown here is derived from an EMBL/GenBank/DDBJ whole genome shotgun (WGS) entry which is preliminary data.</text>
</comment>
<reference evidence="1 2" key="1">
    <citation type="submission" date="2007-09" db="EMBL/GenBank/DDBJ databases">
        <title>Draft genome sequence of Faecalibacterium prausnitzii M21/2.</title>
        <authorList>
            <person name="Sudarsanam P."/>
            <person name="Ley R."/>
            <person name="Guruge J."/>
            <person name="Turnbaugh P.J."/>
            <person name="Mahowald M."/>
            <person name="Liep D."/>
            <person name="Gordon J."/>
        </authorList>
    </citation>
    <scope>NUCLEOTIDE SEQUENCE [LARGE SCALE GENOMIC DNA]</scope>
    <source>
        <strain evidence="1 2">M21/2</strain>
    </source>
</reference>
<organism evidence="1 2">
    <name type="scientific">Faecalibacterium prausnitzii M21/2</name>
    <dbReference type="NCBI Taxonomy" id="411485"/>
    <lineage>
        <taxon>Bacteria</taxon>
        <taxon>Bacillati</taxon>
        <taxon>Bacillota</taxon>
        <taxon>Clostridia</taxon>
        <taxon>Eubacteriales</taxon>
        <taxon>Oscillospiraceae</taxon>
        <taxon>Faecalibacterium</taxon>
    </lineage>
</organism>
<accession>A8SAN5</accession>
<reference evidence="1 2" key="2">
    <citation type="submission" date="2007-09" db="EMBL/GenBank/DDBJ databases">
        <authorList>
            <person name="Fulton L."/>
            <person name="Clifton S."/>
            <person name="Fulton B."/>
            <person name="Xu J."/>
            <person name="Minx P."/>
            <person name="Pepin K.H."/>
            <person name="Johnson M."/>
            <person name="Thiruvilangam P."/>
            <person name="Bhonagiri V."/>
            <person name="Nash W.E."/>
            <person name="Mardis E.R."/>
            <person name="Wilson R.K."/>
        </authorList>
    </citation>
    <scope>NUCLEOTIDE SEQUENCE [LARGE SCALE GENOMIC DNA]</scope>
    <source>
        <strain evidence="1 2">M21/2</strain>
    </source>
</reference>
<protein>
    <submittedName>
        <fullName evidence="1">Uncharacterized protein</fullName>
    </submittedName>
</protein>
<evidence type="ECO:0000313" key="2">
    <source>
        <dbReference type="Proteomes" id="UP000005945"/>
    </source>
</evidence>
<sequence>MTENGSSGACFLRKCGAAEGNCQSPDFQGGVAADRGEQTVGNHPIFAQKVCKNI</sequence>